<feature type="signal peptide" evidence="4">
    <location>
        <begin position="1"/>
        <end position="21"/>
    </location>
</feature>
<sequence length="375" mass="41279">MYWRKHLSLLSSLVFPAVLLAESTQDKHYVILDNDWETVGFVPFLTALDAGVEVLGLTTVTGDTWQRQCAMHAVATLELGNLSCIPVFQGPVMPLVNTPQRLQAWQGLHGHIPYQGAFAPQNKTAEDEGSDPSGGDDPNRIVKGAFFEGFPTGTPNETTNAAEFLVDMVNKYPGQISILAAGPLTNIALAVRLDSTFASKTKSLVIMGGYLDFGLRGAIGGERQTNLYDDINFRIDPEAAKIALNAGFPSLTIAGNVALQVIATPEFVKEVYDEVKNPYTELFFQHYMTGMPFWDETAALLMVEPSISINQTTLYVDVDTAFDSPFYGDLVVYHEEFAPKHAGKAVYVNEIDATELKKRIKHVLQYPKSCKDFTN</sequence>
<gene>
    <name evidence="6" type="ORF">PT974_05310</name>
</gene>
<keyword evidence="7" id="KW-1185">Reference proteome</keyword>
<protein>
    <recommendedName>
        <fullName evidence="5">Inosine/uridine-preferring nucleoside hydrolase domain-containing protein</fullName>
    </recommendedName>
</protein>
<evidence type="ECO:0000256" key="3">
    <source>
        <dbReference type="ARBA" id="ARBA00023295"/>
    </source>
</evidence>
<dbReference type="PANTHER" id="PTHR12304">
    <property type="entry name" value="INOSINE-URIDINE PREFERRING NUCLEOSIDE HYDROLASE"/>
    <property type="match status" value="1"/>
</dbReference>
<name>A0ABR0SJH4_9HYPO</name>
<evidence type="ECO:0000256" key="4">
    <source>
        <dbReference type="SAM" id="SignalP"/>
    </source>
</evidence>
<comment type="caution">
    <text evidence="6">The sequence shown here is derived from an EMBL/GenBank/DDBJ whole genome shotgun (WGS) entry which is preliminary data.</text>
</comment>
<feature type="chain" id="PRO_5045633011" description="Inosine/uridine-preferring nucleoside hydrolase domain-containing protein" evidence="4">
    <location>
        <begin position="22"/>
        <end position="375"/>
    </location>
</feature>
<evidence type="ECO:0000313" key="6">
    <source>
        <dbReference type="EMBL" id="KAK5991920.1"/>
    </source>
</evidence>
<dbReference type="InterPro" id="IPR023186">
    <property type="entry name" value="IUNH"/>
</dbReference>
<dbReference type="Proteomes" id="UP001338125">
    <property type="component" value="Unassembled WGS sequence"/>
</dbReference>
<dbReference type="EMBL" id="JAVFKD010000012">
    <property type="protein sequence ID" value="KAK5991920.1"/>
    <property type="molecule type" value="Genomic_DNA"/>
</dbReference>
<reference evidence="6 7" key="1">
    <citation type="submission" date="2024-01" db="EMBL/GenBank/DDBJ databases">
        <title>Complete genome of Cladobotryum mycophilum ATHUM6906.</title>
        <authorList>
            <person name="Christinaki A.C."/>
            <person name="Myridakis A.I."/>
            <person name="Kouvelis V.N."/>
        </authorList>
    </citation>
    <scope>NUCLEOTIDE SEQUENCE [LARGE SCALE GENOMIC DNA]</scope>
    <source>
        <strain evidence="6 7">ATHUM6906</strain>
    </source>
</reference>
<evidence type="ECO:0000259" key="5">
    <source>
        <dbReference type="Pfam" id="PF01156"/>
    </source>
</evidence>
<dbReference type="InterPro" id="IPR036452">
    <property type="entry name" value="Ribo_hydro-like"/>
</dbReference>
<dbReference type="InterPro" id="IPR001910">
    <property type="entry name" value="Inosine/uridine_hydrolase_dom"/>
</dbReference>
<accession>A0ABR0SJH4</accession>
<feature type="domain" description="Inosine/uridine-preferring nucleoside hydrolase" evidence="5">
    <location>
        <begin position="30"/>
        <end position="356"/>
    </location>
</feature>
<evidence type="ECO:0000313" key="7">
    <source>
        <dbReference type="Proteomes" id="UP001338125"/>
    </source>
</evidence>
<evidence type="ECO:0000256" key="2">
    <source>
        <dbReference type="ARBA" id="ARBA00022801"/>
    </source>
</evidence>
<dbReference type="SUPFAM" id="SSF53590">
    <property type="entry name" value="Nucleoside hydrolase"/>
    <property type="match status" value="1"/>
</dbReference>
<dbReference type="PANTHER" id="PTHR12304:SF25">
    <property type="entry name" value="INOSINE_URIDINE-PREFERRING NUCLEOSIDE HYDROLASE DOMAIN-CONTAINING PROTEIN"/>
    <property type="match status" value="1"/>
</dbReference>
<organism evidence="6 7">
    <name type="scientific">Cladobotryum mycophilum</name>
    <dbReference type="NCBI Taxonomy" id="491253"/>
    <lineage>
        <taxon>Eukaryota</taxon>
        <taxon>Fungi</taxon>
        <taxon>Dikarya</taxon>
        <taxon>Ascomycota</taxon>
        <taxon>Pezizomycotina</taxon>
        <taxon>Sordariomycetes</taxon>
        <taxon>Hypocreomycetidae</taxon>
        <taxon>Hypocreales</taxon>
        <taxon>Hypocreaceae</taxon>
        <taxon>Cladobotryum</taxon>
    </lineage>
</organism>
<keyword evidence="3" id="KW-0326">Glycosidase</keyword>
<dbReference type="Pfam" id="PF01156">
    <property type="entry name" value="IU_nuc_hydro"/>
    <property type="match status" value="1"/>
</dbReference>
<evidence type="ECO:0000256" key="1">
    <source>
        <dbReference type="ARBA" id="ARBA00009176"/>
    </source>
</evidence>
<dbReference type="Gene3D" id="3.90.245.10">
    <property type="entry name" value="Ribonucleoside hydrolase-like"/>
    <property type="match status" value="1"/>
</dbReference>
<proteinExistence type="inferred from homology"/>
<keyword evidence="2" id="KW-0378">Hydrolase</keyword>
<keyword evidence="4" id="KW-0732">Signal</keyword>
<comment type="similarity">
    <text evidence="1">Belongs to the IUNH family.</text>
</comment>